<sequence>MTATSSSPLDVFRVFLGLGLTSFGGPIAHLGYFREEFVVRRGWLDEARYAQLLAICQFLPGPASSQMGFAIGLLRAGWRGAFAAFVGFTLPSALLMFAFVGMASWLESGIGAAALHGLKLVAVTVVAHGLLGMARQMTPDLRRIGVAALACALVLWSGNAWSQLVAIALGAVLGALVCRDVPRRDGASIRVAYGRRAAIALLMLFASGLAVALAWPAQHASIGAMAAAFYRAGALVFGGGHVVLPLLQSSLVDSGWMSADTFLAGYGAAQAMPGPMFSIAAYLGGEIPTGWPPVASALVALLALFLPGFLLLLATLPWWQRLASMRSAAPMLAGVNAAVVGLLAAALYDPLWTQGVAHWSDVLIVAIGFALLARLRVGALWVVAWCVAAALAAHALR</sequence>
<protein>
    <submittedName>
        <fullName evidence="8">Chromate efflux transporter</fullName>
    </submittedName>
</protein>
<dbReference type="NCBIfam" id="TIGR00937">
    <property type="entry name" value="2A51"/>
    <property type="match status" value="1"/>
</dbReference>
<keyword evidence="6 7" id="KW-0472">Membrane</keyword>
<dbReference type="PANTHER" id="PTHR33567">
    <property type="entry name" value="CHROMATE ION TRANSPORTER (EUROFUNG)"/>
    <property type="match status" value="1"/>
</dbReference>
<feature type="transmembrane region" description="Helical" evidence="7">
    <location>
        <begin position="141"/>
        <end position="158"/>
    </location>
</feature>
<feature type="transmembrane region" description="Helical" evidence="7">
    <location>
        <begin position="112"/>
        <end position="134"/>
    </location>
</feature>
<evidence type="ECO:0000256" key="4">
    <source>
        <dbReference type="ARBA" id="ARBA00022692"/>
    </source>
</evidence>
<feature type="transmembrane region" description="Helical" evidence="7">
    <location>
        <begin position="12"/>
        <end position="32"/>
    </location>
</feature>
<evidence type="ECO:0000256" key="2">
    <source>
        <dbReference type="ARBA" id="ARBA00005262"/>
    </source>
</evidence>
<feature type="transmembrane region" description="Helical" evidence="7">
    <location>
        <begin position="259"/>
        <end position="283"/>
    </location>
</feature>
<comment type="caution">
    <text evidence="8">The sequence shown here is derived from an EMBL/GenBank/DDBJ whole genome shotgun (WGS) entry which is preliminary data.</text>
</comment>
<dbReference type="EMBL" id="BAABKY010000002">
    <property type="protein sequence ID" value="GAA5074161.1"/>
    <property type="molecule type" value="Genomic_DNA"/>
</dbReference>
<feature type="transmembrane region" description="Helical" evidence="7">
    <location>
        <begin position="81"/>
        <end position="106"/>
    </location>
</feature>
<name>A0ABP9LDT3_9GAMM</name>
<keyword evidence="4 7" id="KW-0812">Transmembrane</keyword>
<feature type="transmembrane region" description="Helical" evidence="7">
    <location>
        <begin position="295"/>
        <end position="316"/>
    </location>
</feature>
<evidence type="ECO:0000313" key="8">
    <source>
        <dbReference type="EMBL" id="GAA5074161.1"/>
    </source>
</evidence>
<comment type="subcellular location">
    <subcellularLocation>
        <location evidence="1">Cell membrane</location>
        <topology evidence="1">Multi-pass membrane protein</topology>
    </subcellularLocation>
</comment>
<dbReference type="InterPro" id="IPR014047">
    <property type="entry name" value="Chr_Tranpt_l_chain"/>
</dbReference>
<accession>A0ABP9LDT3</accession>
<gene>
    <name evidence="8" type="primary">chrA</name>
    <name evidence="8" type="ORF">GCM10025759_16120</name>
</gene>
<organism evidence="8 9">
    <name type="scientific">Lysobacter panacisoli</name>
    <dbReference type="NCBI Taxonomy" id="1255263"/>
    <lineage>
        <taxon>Bacteria</taxon>
        <taxon>Pseudomonadati</taxon>
        <taxon>Pseudomonadota</taxon>
        <taxon>Gammaproteobacteria</taxon>
        <taxon>Lysobacterales</taxon>
        <taxon>Lysobacteraceae</taxon>
        <taxon>Lysobacter</taxon>
    </lineage>
</organism>
<dbReference type="RefSeq" id="WP_158986280.1">
    <property type="nucleotide sequence ID" value="NZ_BAABKY010000002.1"/>
</dbReference>
<reference evidence="9" key="1">
    <citation type="journal article" date="2019" name="Int. J. Syst. Evol. Microbiol.">
        <title>The Global Catalogue of Microorganisms (GCM) 10K type strain sequencing project: providing services to taxonomists for standard genome sequencing and annotation.</title>
        <authorList>
            <consortium name="The Broad Institute Genomics Platform"/>
            <consortium name="The Broad Institute Genome Sequencing Center for Infectious Disease"/>
            <person name="Wu L."/>
            <person name="Ma J."/>
        </authorList>
    </citation>
    <scope>NUCLEOTIDE SEQUENCE [LARGE SCALE GENOMIC DNA]</scope>
    <source>
        <strain evidence="9">JCM 19212</strain>
    </source>
</reference>
<proteinExistence type="inferred from homology"/>
<dbReference type="Pfam" id="PF02417">
    <property type="entry name" value="Chromate_transp"/>
    <property type="match status" value="2"/>
</dbReference>
<evidence type="ECO:0000256" key="6">
    <source>
        <dbReference type="ARBA" id="ARBA00023136"/>
    </source>
</evidence>
<evidence type="ECO:0000256" key="7">
    <source>
        <dbReference type="SAM" id="Phobius"/>
    </source>
</evidence>
<feature type="transmembrane region" description="Helical" evidence="7">
    <location>
        <begin position="164"/>
        <end position="181"/>
    </location>
</feature>
<feature type="transmembrane region" description="Helical" evidence="7">
    <location>
        <begin position="193"/>
        <end position="215"/>
    </location>
</feature>
<evidence type="ECO:0000256" key="1">
    <source>
        <dbReference type="ARBA" id="ARBA00004651"/>
    </source>
</evidence>
<dbReference type="InterPro" id="IPR003370">
    <property type="entry name" value="Chromate_transpt"/>
</dbReference>
<evidence type="ECO:0000256" key="3">
    <source>
        <dbReference type="ARBA" id="ARBA00022475"/>
    </source>
</evidence>
<keyword evidence="5 7" id="KW-1133">Transmembrane helix</keyword>
<feature type="transmembrane region" description="Helical" evidence="7">
    <location>
        <begin position="227"/>
        <end position="247"/>
    </location>
</feature>
<keyword evidence="9" id="KW-1185">Reference proteome</keyword>
<feature type="transmembrane region" description="Helical" evidence="7">
    <location>
        <begin position="328"/>
        <end position="348"/>
    </location>
</feature>
<keyword evidence="3" id="KW-1003">Cell membrane</keyword>
<dbReference type="PANTHER" id="PTHR33567:SF3">
    <property type="entry name" value="CHROMATE ION TRANSPORTER (EUROFUNG)"/>
    <property type="match status" value="1"/>
</dbReference>
<evidence type="ECO:0000313" key="9">
    <source>
        <dbReference type="Proteomes" id="UP001501083"/>
    </source>
</evidence>
<comment type="similarity">
    <text evidence="2">Belongs to the chromate ion transporter (CHR) (TC 2.A.51) family.</text>
</comment>
<dbReference type="PIRSF" id="PIRSF004810">
    <property type="entry name" value="ChrA"/>
    <property type="match status" value="1"/>
</dbReference>
<evidence type="ECO:0000256" key="5">
    <source>
        <dbReference type="ARBA" id="ARBA00022989"/>
    </source>
</evidence>
<dbReference type="Proteomes" id="UP001501083">
    <property type="component" value="Unassembled WGS sequence"/>
</dbReference>